<protein>
    <submittedName>
        <fullName evidence="1">Uncharacterized protein</fullName>
    </submittedName>
</protein>
<accession>A0ACC1CGB4</accession>
<proteinExistence type="predicted"/>
<comment type="caution">
    <text evidence="1">The sequence shown here is derived from an EMBL/GenBank/DDBJ whole genome shotgun (WGS) entry which is preliminary data.</text>
</comment>
<reference evidence="1 2" key="1">
    <citation type="journal article" date="2021" name="Front. Genet.">
        <title>Chromosome-Level Genome Assembly Reveals Significant Gene Expansion in the Toll and IMD Signaling Pathways of Dendrolimus kikuchii.</title>
        <authorList>
            <person name="Zhou J."/>
            <person name="Wu P."/>
            <person name="Xiong Z."/>
            <person name="Liu N."/>
            <person name="Zhao N."/>
            <person name="Ji M."/>
            <person name="Qiu Y."/>
            <person name="Yang B."/>
        </authorList>
    </citation>
    <scope>NUCLEOTIDE SEQUENCE [LARGE SCALE GENOMIC DNA]</scope>
    <source>
        <strain evidence="1">Ann1</strain>
    </source>
</reference>
<name>A0ACC1CGB4_9NEOP</name>
<dbReference type="EMBL" id="CM034413">
    <property type="protein sequence ID" value="KAJ0170545.1"/>
    <property type="molecule type" value="Genomic_DNA"/>
</dbReference>
<organism evidence="1 2">
    <name type="scientific">Dendrolimus kikuchii</name>
    <dbReference type="NCBI Taxonomy" id="765133"/>
    <lineage>
        <taxon>Eukaryota</taxon>
        <taxon>Metazoa</taxon>
        <taxon>Ecdysozoa</taxon>
        <taxon>Arthropoda</taxon>
        <taxon>Hexapoda</taxon>
        <taxon>Insecta</taxon>
        <taxon>Pterygota</taxon>
        <taxon>Neoptera</taxon>
        <taxon>Endopterygota</taxon>
        <taxon>Lepidoptera</taxon>
        <taxon>Glossata</taxon>
        <taxon>Ditrysia</taxon>
        <taxon>Bombycoidea</taxon>
        <taxon>Lasiocampidae</taxon>
        <taxon>Dendrolimus</taxon>
    </lineage>
</organism>
<evidence type="ECO:0000313" key="2">
    <source>
        <dbReference type="Proteomes" id="UP000824533"/>
    </source>
</evidence>
<gene>
    <name evidence="1" type="ORF">K1T71_013916</name>
</gene>
<evidence type="ECO:0000313" key="1">
    <source>
        <dbReference type="EMBL" id="KAJ0170545.1"/>
    </source>
</evidence>
<dbReference type="Proteomes" id="UP000824533">
    <property type="component" value="Linkage Group LG27"/>
</dbReference>
<sequence>MASEVPIVDGKRVYKLVAQTQEEEDSYNTVEHRKNVKFVGLFGSIAHIVKGALAGGILSGHVAYMKAGWLVSICLNMFFGVYMAYCLHLLVQSAQILYKRTRIPTMSYPDVGECAMACFPNPKVSRFAKFARYLLDTVICIDLFGSCATYQLIIAKSIKQLVENTQEISLEGKPVCCIIMAVYYAFQYNPKFENMVTHKSLYNTFIFIGMNVFSMSCSGIVVAIETNMREPKKFPIAIGVGMSLVILCTFSASFFGYVGFLEKCEPPITVNYPMDLLPKVVKGLIALMIYISHALNFWVPFNLCYYYIRKRHKDNLFWEIFYRTIFVLLISSVALIFPNINALMGFIGSFCLTNMAFIWPNVITLLVIWKRPGLGKYKWRLWRSLIFIVIGLFVFGCGTLVNCMEMVKVFKTLFN</sequence>
<keyword evidence="2" id="KW-1185">Reference proteome</keyword>